<organism evidence="1 2">
    <name type="scientific">Helianthus annuus</name>
    <name type="common">Common sunflower</name>
    <dbReference type="NCBI Taxonomy" id="4232"/>
    <lineage>
        <taxon>Eukaryota</taxon>
        <taxon>Viridiplantae</taxon>
        <taxon>Streptophyta</taxon>
        <taxon>Embryophyta</taxon>
        <taxon>Tracheophyta</taxon>
        <taxon>Spermatophyta</taxon>
        <taxon>Magnoliopsida</taxon>
        <taxon>eudicotyledons</taxon>
        <taxon>Gunneridae</taxon>
        <taxon>Pentapetalae</taxon>
        <taxon>asterids</taxon>
        <taxon>campanulids</taxon>
        <taxon>Asterales</taxon>
        <taxon>Asteraceae</taxon>
        <taxon>Asteroideae</taxon>
        <taxon>Heliantheae alliance</taxon>
        <taxon>Heliantheae</taxon>
        <taxon>Helianthus</taxon>
    </lineage>
</organism>
<dbReference type="PANTHER" id="PTHR44375:SF15">
    <property type="entry name" value="GLUCOSE_RIBITOL DEHYDROGENASE-RELATED"/>
    <property type="match status" value="1"/>
</dbReference>
<reference evidence="1" key="2">
    <citation type="submission" date="2020-06" db="EMBL/GenBank/DDBJ databases">
        <title>Helianthus annuus Genome sequencing and assembly Release 2.</title>
        <authorList>
            <person name="Gouzy J."/>
            <person name="Langlade N."/>
            <person name="Munos S."/>
        </authorList>
    </citation>
    <scope>NUCLEOTIDE SEQUENCE</scope>
    <source>
        <tissue evidence="1">Leaves</tissue>
    </source>
</reference>
<dbReference type="InterPro" id="IPR036291">
    <property type="entry name" value="NAD(P)-bd_dom_sf"/>
</dbReference>
<proteinExistence type="predicted"/>
<reference evidence="1" key="1">
    <citation type="journal article" date="2017" name="Nature">
        <title>The sunflower genome provides insights into oil metabolism, flowering and Asterid evolution.</title>
        <authorList>
            <person name="Badouin H."/>
            <person name="Gouzy J."/>
            <person name="Grassa C.J."/>
            <person name="Murat F."/>
            <person name="Staton S.E."/>
            <person name="Cottret L."/>
            <person name="Lelandais-Briere C."/>
            <person name="Owens G.L."/>
            <person name="Carrere S."/>
            <person name="Mayjonade B."/>
            <person name="Legrand L."/>
            <person name="Gill N."/>
            <person name="Kane N.C."/>
            <person name="Bowers J.E."/>
            <person name="Hubner S."/>
            <person name="Bellec A."/>
            <person name="Berard A."/>
            <person name="Berges H."/>
            <person name="Blanchet N."/>
            <person name="Boniface M.C."/>
            <person name="Brunel D."/>
            <person name="Catrice O."/>
            <person name="Chaidir N."/>
            <person name="Claudel C."/>
            <person name="Donnadieu C."/>
            <person name="Faraut T."/>
            <person name="Fievet G."/>
            <person name="Helmstetter N."/>
            <person name="King M."/>
            <person name="Knapp S.J."/>
            <person name="Lai Z."/>
            <person name="Le Paslier M.C."/>
            <person name="Lippi Y."/>
            <person name="Lorenzon L."/>
            <person name="Mandel J.R."/>
            <person name="Marage G."/>
            <person name="Marchand G."/>
            <person name="Marquand E."/>
            <person name="Bret-Mestries E."/>
            <person name="Morien E."/>
            <person name="Nambeesan S."/>
            <person name="Nguyen T."/>
            <person name="Pegot-Espagnet P."/>
            <person name="Pouilly N."/>
            <person name="Raftis F."/>
            <person name="Sallet E."/>
            <person name="Schiex T."/>
            <person name="Thomas J."/>
            <person name="Vandecasteele C."/>
            <person name="Vares D."/>
            <person name="Vear F."/>
            <person name="Vautrin S."/>
            <person name="Crespi M."/>
            <person name="Mangin B."/>
            <person name="Burke J.M."/>
            <person name="Salse J."/>
            <person name="Munos S."/>
            <person name="Vincourt P."/>
            <person name="Rieseberg L.H."/>
            <person name="Langlade N.B."/>
        </authorList>
    </citation>
    <scope>NUCLEOTIDE SEQUENCE</scope>
    <source>
        <tissue evidence="1">Leaves</tissue>
    </source>
</reference>
<keyword evidence="1" id="KW-0560">Oxidoreductase</keyword>
<dbReference type="GO" id="GO:0050038">
    <property type="term" value="F:L-xylulose reductase (NADPH) activity"/>
    <property type="evidence" value="ECO:0007669"/>
    <property type="project" value="UniProtKB-EC"/>
</dbReference>
<comment type="caution">
    <text evidence="1">The sequence shown here is derived from an EMBL/GenBank/DDBJ whole genome shotgun (WGS) entry which is preliminary data.</text>
</comment>
<keyword evidence="2" id="KW-1185">Reference proteome</keyword>
<dbReference type="AlphaFoldDB" id="A0A9K3EFD9"/>
<evidence type="ECO:0000313" key="2">
    <source>
        <dbReference type="Proteomes" id="UP000215914"/>
    </source>
</evidence>
<dbReference type="InterPro" id="IPR002347">
    <property type="entry name" value="SDR_fam"/>
</dbReference>
<dbReference type="EMBL" id="MNCJ02000328">
    <property type="protein sequence ID" value="KAF5771696.1"/>
    <property type="molecule type" value="Genomic_DNA"/>
</dbReference>
<dbReference type="CDD" id="cd05233">
    <property type="entry name" value="SDR_c"/>
    <property type="match status" value="1"/>
</dbReference>
<dbReference type="EC" id="1.1.1.10" evidence="1"/>
<dbReference type="PRINTS" id="PR00081">
    <property type="entry name" value="GDHRDH"/>
</dbReference>
<dbReference type="PANTHER" id="PTHR44375">
    <property type="entry name" value="BETA-KETOACYL-ACP REDUCTASE-LIKE PROTEIN-RELATED"/>
    <property type="match status" value="1"/>
</dbReference>
<gene>
    <name evidence="1" type="ORF">HanXRQr2_Chr13g0567941</name>
</gene>
<dbReference type="Proteomes" id="UP000215914">
    <property type="component" value="Unassembled WGS sequence"/>
</dbReference>
<name>A0A9K3EFD9_HELAN</name>
<protein>
    <submittedName>
        <fullName evidence="1">L-xylulose reductase</fullName>
        <ecNumber evidence="1">1.1.1.10</ecNumber>
    </submittedName>
</protein>
<dbReference type="SUPFAM" id="SSF51735">
    <property type="entry name" value="NAD(P)-binding Rossmann-fold domains"/>
    <property type="match status" value="1"/>
</dbReference>
<evidence type="ECO:0000313" key="1">
    <source>
        <dbReference type="EMBL" id="KAF5771696.1"/>
    </source>
</evidence>
<dbReference type="Gene3D" id="3.40.50.720">
    <property type="entry name" value="NAD(P)-binding Rossmann-like Domain"/>
    <property type="match status" value="1"/>
</dbReference>
<sequence>MVHLINVDVLQSPLDLSQKDWDRTFNTNLRGSWLVTKYVCLQMRAISQGGSVINISSVAGLRVHPHKKVAYASSKSALDTMTKVK</sequence>
<dbReference type="Pfam" id="PF00106">
    <property type="entry name" value="adh_short"/>
    <property type="match status" value="1"/>
</dbReference>
<dbReference type="Gramene" id="mRNA:HanXRQr2_Chr13g0567941">
    <property type="protein sequence ID" value="CDS:HanXRQr2_Chr13g0567941.1"/>
    <property type="gene ID" value="HanXRQr2_Chr13g0567941"/>
</dbReference>
<accession>A0A9K3EFD9</accession>